<dbReference type="PANTHER" id="PTHR45436">
    <property type="entry name" value="SENSOR HISTIDINE KINASE YKOH"/>
    <property type="match status" value="1"/>
</dbReference>
<dbReference type="EMBL" id="CP020370">
    <property type="protein sequence ID" value="AUB84610.1"/>
    <property type="molecule type" value="Genomic_DNA"/>
</dbReference>
<evidence type="ECO:0000313" key="15">
    <source>
        <dbReference type="Proteomes" id="UP000232638"/>
    </source>
</evidence>
<evidence type="ECO:0000256" key="11">
    <source>
        <dbReference type="SAM" id="MobiDB-lite"/>
    </source>
</evidence>
<dbReference type="PRINTS" id="PR00344">
    <property type="entry name" value="BCTRLSENSOR"/>
</dbReference>
<evidence type="ECO:0000256" key="9">
    <source>
        <dbReference type="ARBA" id="ARBA00023012"/>
    </source>
</evidence>
<keyword evidence="10" id="KW-0472">Membrane</keyword>
<dbReference type="InterPro" id="IPR005467">
    <property type="entry name" value="His_kinase_dom"/>
</dbReference>
<dbReference type="SMART" id="SM00387">
    <property type="entry name" value="HATPase_c"/>
    <property type="match status" value="1"/>
</dbReference>
<evidence type="ECO:0000259" key="12">
    <source>
        <dbReference type="PROSITE" id="PS50109"/>
    </source>
</evidence>
<dbReference type="InterPro" id="IPR004358">
    <property type="entry name" value="Sig_transdc_His_kin-like_C"/>
</dbReference>
<feature type="domain" description="HAMP" evidence="13">
    <location>
        <begin position="190"/>
        <end position="241"/>
    </location>
</feature>
<dbReference type="PANTHER" id="PTHR45436:SF5">
    <property type="entry name" value="SENSOR HISTIDINE KINASE TRCS"/>
    <property type="match status" value="1"/>
</dbReference>
<keyword evidence="15" id="KW-1185">Reference proteome</keyword>
<dbReference type="AlphaFoldDB" id="A0A2K8UGD1"/>
<dbReference type="OrthoDB" id="9809567at2"/>
<keyword evidence="5" id="KW-0808">Transferase</keyword>
<keyword evidence="8" id="KW-1133">Transmembrane helix</keyword>
<evidence type="ECO:0000256" key="7">
    <source>
        <dbReference type="ARBA" id="ARBA00022777"/>
    </source>
</evidence>
<name>A0A2K8UGD1_9GAMM</name>
<feature type="domain" description="Histidine kinase" evidence="12">
    <location>
        <begin position="249"/>
        <end position="478"/>
    </location>
</feature>
<feature type="compositionally biased region" description="Gly residues" evidence="11">
    <location>
        <begin position="308"/>
        <end position="321"/>
    </location>
</feature>
<dbReference type="SUPFAM" id="SSF55874">
    <property type="entry name" value="ATPase domain of HSP90 chaperone/DNA topoisomerase II/histidine kinase"/>
    <property type="match status" value="1"/>
</dbReference>
<evidence type="ECO:0000256" key="5">
    <source>
        <dbReference type="ARBA" id="ARBA00022679"/>
    </source>
</evidence>
<organism evidence="14 15">
    <name type="scientific">Candidatus Thiodictyon syntrophicum</name>
    <dbReference type="NCBI Taxonomy" id="1166950"/>
    <lineage>
        <taxon>Bacteria</taxon>
        <taxon>Pseudomonadati</taxon>
        <taxon>Pseudomonadota</taxon>
        <taxon>Gammaproteobacteria</taxon>
        <taxon>Chromatiales</taxon>
        <taxon>Chromatiaceae</taxon>
        <taxon>Thiodictyon</taxon>
    </lineage>
</organism>
<keyword evidence="7 14" id="KW-0418">Kinase</keyword>
<dbReference type="GO" id="GO:0005886">
    <property type="term" value="C:plasma membrane"/>
    <property type="evidence" value="ECO:0007669"/>
    <property type="project" value="TreeGrafter"/>
</dbReference>
<evidence type="ECO:0000259" key="13">
    <source>
        <dbReference type="PROSITE" id="PS50885"/>
    </source>
</evidence>
<dbReference type="Proteomes" id="UP000232638">
    <property type="component" value="Chromosome"/>
</dbReference>
<evidence type="ECO:0000256" key="10">
    <source>
        <dbReference type="ARBA" id="ARBA00023136"/>
    </source>
</evidence>
<dbReference type="InterPro" id="IPR036890">
    <property type="entry name" value="HATPase_C_sf"/>
</dbReference>
<feature type="region of interest" description="Disordered" evidence="11">
    <location>
        <begin position="307"/>
        <end position="333"/>
    </location>
</feature>
<dbReference type="InterPro" id="IPR050428">
    <property type="entry name" value="TCS_sensor_his_kinase"/>
</dbReference>
<dbReference type="InterPro" id="IPR003594">
    <property type="entry name" value="HATPase_dom"/>
</dbReference>
<evidence type="ECO:0000256" key="2">
    <source>
        <dbReference type="ARBA" id="ARBA00004370"/>
    </source>
</evidence>
<dbReference type="KEGG" id="tsy:THSYN_02135"/>
<keyword evidence="9" id="KW-0902">Two-component regulatory system</keyword>
<keyword evidence="4" id="KW-0597">Phosphoprotein</keyword>
<evidence type="ECO:0000313" key="14">
    <source>
        <dbReference type="EMBL" id="AUB84610.1"/>
    </source>
</evidence>
<reference evidence="14 15" key="1">
    <citation type="submission" date="2017-03" db="EMBL/GenBank/DDBJ databases">
        <title>Complete genome sequence of Candidatus 'Thiodictyon syntrophicum' sp. nov. strain Cad16T, a photolithoautotroph purple sulfur bacterium isolated from an alpine meromictic lake.</title>
        <authorList>
            <person name="Luedin S.M."/>
            <person name="Pothier J.F."/>
            <person name="Danza F."/>
            <person name="Storelli N."/>
            <person name="Wittwer M."/>
            <person name="Tonolla M."/>
        </authorList>
    </citation>
    <scope>NUCLEOTIDE SEQUENCE [LARGE SCALE GENOMIC DNA]</scope>
    <source>
        <strain evidence="14 15">Cad16T</strain>
    </source>
</reference>
<sequence length="497" mass="53291">MTRRSLRFRLLLAAALSIGLALLVAGVGLTALFERHVQRRVEVALDNTLGLILGHVETAPDGRIRFDLPLADPRFQTPLSGLYWQLEDQVRPTLLRSRSLWDAVLDLPADVLPDGTLHRHLLAGPAGQSLLVLERAVVYRAGSEDRRLRVAVGLDRREVAAARAAFAVDVLPYLVLLGAVLMLAAWVQVRVGLAPLDAVRLGVRAIRAGQVRRLPTDYPDEVLPLAEEVNTLLEAQDQAIERARAWTADLAHGLKTLLVVLAADAQRLRAAGHLELAEDLDTLAQTMRRRVDRELIRARVRARAGALTGVGPGSGSRGEPGTGPASGPIRGPAGAGADLAATLARVIRALERTPKGSHLDWDLDCPAAAPVPILLEDLTELLGNCLENASNWAASRVGIRVTLGERVLVQIEDDGPGVPDEWLADLGQRGLRLDERTPGFGLGLAIAHDICDAYGAGIRFARAALGGLAVTLDLPPVRPAVRPRVRSARLPRGPGPD</sequence>
<gene>
    <name evidence="14" type="ORF">THSYN_02135</name>
</gene>
<proteinExistence type="predicted"/>
<dbReference type="InterPro" id="IPR003660">
    <property type="entry name" value="HAMP_dom"/>
</dbReference>
<comment type="catalytic activity">
    <reaction evidence="1">
        <text>ATP + protein L-histidine = ADP + protein N-phospho-L-histidine.</text>
        <dbReference type="EC" id="2.7.13.3"/>
    </reaction>
</comment>
<dbReference type="GO" id="GO:0004673">
    <property type="term" value="F:protein histidine kinase activity"/>
    <property type="evidence" value="ECO:0007669"/>
    <property type="project" value="UniProtKB-EC"/>
</dbReference>
<dbReference type="GO" id="GO:0000160">
    <property type="term" value="P:phosphorelay signal transduction system"/>
    <property type="evidence" value="ECO:0007669"/>
    <property type="project" value="UniProtKB-KW"/>
</dbReference>
<evidence type="ECO:0000256" key="1">
    <source>
        <dbReference type="ARBA" id="ARBA00000085"/>
    </source>
</evidence>
<dbReference type="PROSITE" id="PS50109">
    <property type="entry name" value="HIS_KIN"/>
    <property type="match status" value="1"/>
</dbReference>
<evidence type="ECO:0000256" key="4">
    <source>
        <dbReference type="ARBA" id="ARBA00022553"/>
    </source>
</evidence>
<dbReference type="PROSITE" id="PS50885">
    <property type="entry name" value="HAMP"/>
    <property type="match status" value="1"/>
</dbReference>
<dbReference type="Pfam" id="PF02518">
    <property type="entry name" value="HATPase_c"/>
    <property type="match status" value="1"/>
</dbReference>
<dbReference type="Gene3D" id="3.30.565.10">
    <property type="entry name" value="Histidine kinase-like ATPase, C-terminal domain"/>
    <property type="match status" value="1"/>
</dbReference>
<dbReference type="RefSeq" id="WP_100922262.1">
    <property type="nucleotide sequence ID" value="NZ_CP020370.1"/>
</dbReference>
<evidence type="ECO:0000256" key="6">
    <source>
        <dbReference type="ARBA" id="ARBA00022692"/>
    </source>
</evidence>
<protein>
    <recommendedName>
        <fullName evidence="3">histidine kinase</fullName>
        <ecNumber evidence="3">2.7.13.3</ecNumber>
    </recommendedName>
</protein>
<accession>A0A2K8UGD1</accession>
<dbReference type="Gene3D" id="1.10.287.130">
    <property type="match status" value="1"/>
</dbReference>
<comment type="subcellular location">
    <subcellularLocation>
        <location evidence="2">Membrane</location>
    </subcellularLocation>
</comment>
<dbReference type="EC" id="2.7.13.3" evidence="3"/>
<keyword evidence="6" id="KW-0812">Transmembrane</keyword>
<evidence type="ECO:0000256" key="8">
    <source>
        <dbReference type="ARBA" id="ARBA00022989"/>
    </source>
</evidence>
<evidence type="ECO:0000256" key="3">
    <source>
        <dbReference type="ARBA" id="ARBA00012438"/>
    </source>
</evidence>